<dbReference type="Proteomes" id="UP000299102">
    <property type="component" value="Unassembled WGS sequence"/>
</dbReference>
<protein>
    <submittedName>
        <fullName evidence="2">Uncharacterized protein</fullName>
    </submittedName>
</protein>
<dbReference type="AlphaFoldDB" id="A0A4C1Z7R6"/>
<proteinExistence type="predicted"/>
<feature type="region of interest" description="Disordered" evidence="1">
    <location>
        <begin position="58"/>
        <end position="115"/>
    </location>
</feature>
<sequence length="137" mass="15162">MEKRGMKVNFSETKVMVFEENGLLMRYTDRSCQIIKHVALFLVRPSAAPAGVLSRLPRSLPLRRPPRPAAARPSPSHFFSAPRAISGNRGFLGDVGTPPGPAESRIALGERPDSKRERDWVTSRAVCCAAIPTYQQF</sequence>
<evidence type="ECO:0000313" key="3">
    <source>
        <dbReference type="Proteomes" id="UP000299102"/>
    </source>
</evidence>
<keyword evidence="3" id="KW-1185">Reference proteome</keyword>
<accession>A0A4C1Z7R6</accession>
<reference evidence="2 3" key="1">
    <citation type="journal article" date="2019" name="Commun. Biol.">
        <title>The bagworm genome reveals a unique fibroin gene that provides high tensile strength.</title>
        <authorList>
            <person name="Kono N."/>
            <person name="Nakamura H."/>
            <person name="Ohtoshi R."/>
            <person name="Tomita M."/>
            <person name="Numata K."/>
            <person name="Arakawa K."/>
        </authorList>
    </citation>
    <scope>NUCLEOTIDE SEQUENCE [LARGE SCALE GENOMIC DNA]</scope>
</reference>
<dbReference type="EMBL" id="BGZK01001607">
    <property type="protein sequence ID" value="GBP83154.1"/>
    <property type="molecule type" value="Genomic_DNA"/>
</dbReference>
<gene>
    <name evidence="2" type="ORF">EVAR_66912_1</name>
</gene>
<feature type="compositionally biased region" description="Low complexity" evidence="1">
    <location>
        <begin position="69"/>
        <end position="84"/>
    </location>
</feature>
<evidence type="ECO:0000256" key="1">
    <source>
        <dbReference type="SAM" id="MobiDB-lite"/>
    </source>
</evidence>
<comment type="caution">
    <text evidence="2">The sequence shown here is derived from an EMBL/GenBank/DDBJ whole genome shotgun (WGS) entry which is preliminary data.</text>
</comment>
<organism evidence="2 3">
    <name type="scientific">Eumeta variegata</name>
    <name type="common">Bagworm moth</name>
    <name type="synonym">Eumeta japonica</name>
    <dbReference type="NCBI Taxonomy" id="151549"/>
    <lineage>
        <taxon>Eukaryota</taxon>
        <taxon>Metazoa</taxon>
        <taxon>Ecdysozoa</taxon>
        <taxon>Arthropoda</taxon>
        <taxon>Hexapoda</taxon>
        <taxon>Insecta</taxon>
        <taxon>Pterygota</taxon>
        <taxon>Neoptera</taxon>
        <taxon>Endopterygota</taxon>
        <taxon>Lepidoptera</taxon>
        <taxon>Glossata</taxon>
        <taxon>Ditrysia</taxon>
        <taxon>Tineoidea</taxon>
        <taxon>Psychidae</taxon>
        <taxon>Oiketicinae</taxon>
        <taxon>Eumeta</taxon>
    </lineage>
</organism>
<name>A0A4C1Z7R6_EUMVA</name>
<evidence type="ECO:0000313" key="2">
    <source>
        <dbReference type="EMBL" id="GBP83154.1"/>
    </source>
</evidence>